<proteinExistence type="predicted"/>
<accession>A0AA97FD14</accession>
<sequence>MVSLTIKEYCKHSKKHLTFAKNKNIIPVPLFDKLMNCIGSIERNKDGLFETIIDESDPIKIPLKNHTALSVIEISCNIKGKIKNQKLVSYDRYNILIKLYSDKTNVCYRKDLDSDKIKDKLPHVNSKRLITQFHFDMRKKGTHTPEPFFHLHFGGKSNPDDMGWFPVAIKEPRFPFPPMDILILFEFILFNYFPNESYEYRERPEWKQIIKRSQNLFQYCYFKKCIDFLDAHNSTLLESGSKYNL</sequence>
<reference evidence="1 2" key="1">
    <citation type="submission" date="2019-09" db="EMBL/GenBank/DDBJ databases">
        <title>The complete genome of Methanoplanus sp. FWC-SCC4.</title>
        <authorList>
            <person name="Chen S.-C."/>
            <person name="Zhou Y.-Z."/>
            <person name="Lai M.-C."/>
        </authorList>
    </citation>
    <scope>NUCLEOTIDE SEQUENCE [LARGE SCALE GENOMIC DNA]</scope>
    <source>
        <strain evidence="1 2">FWC-SCC4</strain>
    </source>
</reference>
<gene>
    <name evidence="1" type="ORF">F1737_04315</name>
</gene>
<dbReference type="AlphaFoldDB" id="A0AA97FD14"/>
<evidence type="ECO:0000313" key="2">
    <source>
        <dbReference type="Proteomes" id="UP001301797"/>
    </source>
</evidence>
<keyword evidence="2" id="KW-1185">Reference proteome</keyword>
<dbReference type="Proteomes" id="UP001301797">
    <property type="component" value="Chromosome"/>
</dbReference>
<organism evidence="1 2">
    <name type="scientific">Methanochimaera problematica</name>
    <dbReference type="NCBI Taxonomy" id="2609417"/>
    <lineage>
        <taxon>Archaea</taxon>
        <taxon>Methanobacteriati</taxon>
        <taxon>Methanobacteriota</taxon>
        <taxon>Stenosarchaea group</taxon>
        <taxon>Methanomicrobia</taxon>
        <taxon>Methanomicrobiales</taxon>
        <taxon>Methanomicrobiaceae</taxon>
        <taxon>Methanochimaera</taxon>
    </lineage>
</organism>
<protein>
    <submittedName>
        <fullName evidence="1">Uncharacterized protein</fullName>
    </submittedName>
</protein>
<name>A0AA97FD14_9EURY</name>
<dbReference type="KEGG" id="mefw:F1737_04315"/>
<evidence type="ECO:0000313" key="1">
    <source>
        <dbReference type="EMBL" id="WOF15979.1"/>
    </source>
</evidence>
<dbReference type="EMBL" id="CP043875">
    <property type="protein sequence ID" value="WOF15979.1"/>
    <property type="molecule type" value="Genomic_DNA"/>
</dbReference>
<dbReference type="GeneID" id="85229365"/>
<dbReference type="RefSeq" id="WP_317137547.1">
    <property type="nucleotide sequence ID" value="NZ_CP043875.1"/>
</dbReference>